<name>A0A672MBK9_SINGR</name>
<feature type="chain" id="PRO_5025372592" evidence="2">
    <location>
        <begin position="36"/>
        <end position="75"/>
    </location>
</feature>
<organism evidence="3 4">
    <name type="scientific">Sinocyclocheilus grahami</name>
    <name type="common">Dianchi golden-line fish</name>
    <name type="synonym">Barbus grahami</name>
    <dbReference type="NCBI Taxonomy" id="75366"/>
    <lineage>
        <taxon>Eukaryota</taxon>
        <taxon>Metazoa</taxon>
        <taxon>Chordata</taxon>
        <taxon>Craniata</taxon>
        <taxon>Vertebrata</taxon>
        <taxon>Euteleostomi</taxon>
        <taxon>Actinopterygii</taxon>
        <taxon>Neopterygii</taxon>
        <taxon>Teleostei</taxon>
        <taxon>Ostariophysi</taxon>
        <taxon>Cypriniformes</taxon>
        <taxon>Cyprinidae</taxon>
        <taxon>Cyprininae</taxon>
        <taxon>Sinocyclocheilus</taxon>
    </lineage>
</organism>
<dbReference type="Proteomes" id="UP000472262">
    <property type="component" value="Unassembled WGS sequence"/>
</dbReference>
<evidence type="ECO:0000313" key="4">
    <source>
        <dbReference type="Proteomes" id="UP000472262"/>
    </source>
</evidence>
<dbReference type="AlphaFoldDB" id="A0A672MBK9"/>
<accession>A0A672MBK9</accession>
<dbReference type="Gene3D" id="2.130.10.130">
    <property type="entry name" value="Integrin alpha, N-terminal"/>
    <property type="match status" value="1"/>
</dbReference>
<evidence type="ECO:0000313" key="3">
    <source>
        <dbReference type="Ensembl" id="ENSSGRP00000035958.1"/>
    </source>
</evidence>
<dbReference type="InterPro" id="IPR028994">
    <property type="entry name" value="Integrin_alpha_N"/>
</dbReference>
<sequence>MGSKKHRSKTSASSHNPSCSPMGLSLLILLPLSVAFNLDVENPAVYTGPNGSYFGYSVDFYMTDSRLVSFFDFTY</sequence>
<evidence type="ECO:0000256" key="1">
    <source>
        <dbReference type="SAM" id="MobiDB-lite"/>
    </source>
</evidence>
<reference evidence="3" key="2">
    <citation type="submission" date="2025-09" db="UniProtKB">
        <authorList>
            <consortium name="Ensembl"/>
        </authorList>
    </citation>
    <scope>IDENTIFICATION</scope>
</reference>
<keyword evidence="2" id="KW-0732">Signal</keyword>
<feature type="compositionally biased region" description="Polar residues" evidence="1">
    <location>
        <begin position="10"/>
        <end position="19"/>
    </location>
</feature>
<dbReference type="Ensembl" id="ENSSGRT00000038597.1">
    <property type="protein sequence ID" value="ENSSGRP00000035958.1"/>
    <property type="gene ID" value="ENSSGRG00000019900.1"/>
</dbReference>
<feature type="region of interest" description="Disordered" evidence="1">
    <location>
        <begin position="1"/>
        <end position="20"/>
    </location>
</feature>
<keyword evidence="4" id="KW-1185">Reference proteome</keyword>
<dbReference type="InParanoid" id="A0A672MBK9"/>
<proteinExistence type="predicted"/>
<protein>
    <submittedName>
        <fullName evidence="3">Uncharacterized protein</fullName>
    </submittedName>
</protein>
<evidence type="ECO:0000256" key="2">
    <source>
        <dbReference type="SAM" id="SignalP"/>
    </source>
</evidence>
<feature type="signal peptide" evidence="2">
    <location>
        <begin position="1"/>
        <end position="35"/>
    </location>
</feature>
<reference evidence="3" key="1">
    <citation type="submission" date="2025-08" db="UniProtKB">
        <authorList>
            <consortium name="Ensembl"/>
        </authorList>
    </citation>
    <scope>IDENTIFICATION</scope>
</reference>